<dbReference type="InterPro" id="IPR050742">
    <property type="entry name" value="Helicase_Restrict-Modif_Enz"/>
</dbReference>
<dbReference type="Proteomes" id="UP000092698">
    <property type="component" value="Chromosome"/>
</dbReference>
<dbReference type="PANTHER" id="PTHR47396:SF1">
    <property type="entry name" value="ATP-DEPENDENT HELICASE IRC3-RELATED"/>
    <property type="match status" value="1"/>
</dbReference>
<dbReference type="InterPro" id="IPR006935">
    <property type="entry name" value="Helicase/UvrB_N"/>
</dbReference>
<dbReference type="InterPro" id="IPR014001">
    <property type="entry name" value="Helicase_ATP-bd"/>
</dbReference>
<sequence length="899" mass="100071">MELKTYQRETLAILRRFLRDARIRGPKAAYEAITQEPEQAKRLRGYGGSYTPLLGDEELPYVCLRLPTGGGKTVLAAHSIAAAAEDYIGQEYPVVLWLVPSTTIRKQTAEALQNPRHPYRKALAQHFGEPVRVFDMADFRRLAKHDLGQHLCVFVGTIQNLRVKSTDGRKVYAHDENLEKFFTGVDRRTPGLEPLGEEVAKKVGGDPADIRYSFANLMHLHRPLMIVDEAHKAVTGLSREMQSRVNPAAVIEFTATPHKKSNILHAVSALELKNEQMIKLPVRLGEQQTWEAAVTAAIAKRAELAEEAERDREGYIRPIVLFQAQDKGQDVTVDVLKQHLIDVHGIDESSIAIATGEQRELDGIDLFDPDADPLIEFVITKEALKEGWDCSFAYVFCSVANIKSSTDAEQLLGRVLRMPYAKRRKSPKLNKAYAHLVSKSFAEAATALRDRLVEMGFEETEAEANIEADPQFGSDDTDGLWAPQRRPRPTARIEVAANEEALERARAASSDRLTVTKSDAGKAEVVVTGFVSDEQLERVAAELPEEAANRVREKVASYHAEYALSASPAERGASFVAPALMAHVQGDLFPADTERFTEYFDWSLKDASVQLGKDEFDVSVTEDGFEIDLDGNHLTLRPTDQSDQLLLDIDVEGWSEAGLVALLARQIRAIDIPDSEKVEWLSSVVRYLVGARNIPLAALMRCRFILARKLDERIDALRQAAKQNAYQACLFGPDADVAVSFENGFRFFEGMFDGVPTYRGTKYTFAKHFLGPDRVPRFDGKGDDGADGDEFKAAQLIDATDEIEYWVRNVAGHPNAFRLPVAHGGNWTYPDFVAKLKDDRILVVEYKGAHLVDQSLAKRAIGQLWQRASDGRGVYVLAEKSVAGMDVREQIKLAISTKT</sequence>
<keyword evidence="3" id="KW-1185">Reference proteome</keyword>
<protein>
    <submittedName>
        <fullName evidence="2">Type III restriction enzyme, res subunit</fullName>
    </submittedName>
</protein>
<dbReference type="GO" id="GO:0003677">
    <property type="term" value="F:DNA binding"/>
    <property type="evidence" value="ECO:0007669"/>
    <property type="project" value="InterPro"/>
</dbReference>
<dbReference type="KEGG" id="anh:A6F65_02420"/>
<reference evidence="2 3" key="1">
    <citation type="submission" date="2016-07" db="EMBL/GenBank/DDBJ databases">
        <title>Complete genome sequence of Altererythrobacter namhicola JCM 16345T, containing esterase-encoding genes.</title>
        <authorList>
            <person name="Cheng H."/>
            <person name="Wu Y.-H."/>
            <person name="Jian S.-L."/>
            <person name="Huo Y.-Y."/>
            <person name="Wang C.-S."/>
            <person name="Xu X.-W."/>
        </authorList>
    </citation>
    <scope>NUCLEOTIDE SEQUENCE [LARGE SCALE GENOMIC DNA]</scope>
    <source>
        <strain evidence="2 3">JCM 16345</strain>
    </source>
</reference>
<evidence type="ECO:0000313" key="2">
    <source>
        <dbReference type="EMBL" id="ANU08701.1"/>
    </source>
</evidence>
<dbReference type="GO" id="GO:0005524">
    <property type="term" value="F:ATP binding"/>
    <property type="evidence" value="ECO:0007669"/>
    <property type="project" value="InterPro"/>
</dbReference>
<dbReference type="PANTHER" id="PTHR47396">
    <property type="entry name" value="TYPE I RESTRICTION ENZYME ECOKI R PROTEIN"/>
    <property type="match status" value="1"/>
</dbReference>
<dbReference type="SMART" id="SM00487">
    <property type="entry name" value="DEXDc"/>
    <property type="match status" value="1"/>
</dbReference>
<proteinExistence type="predicted"/>
<dbReference type="InterPro" id="IPR027417">
    <property type="entry name" value="P-loop_NTPase"/>
</dbReference>
<accession>A0A1C7DBL3</accession>
<dbReference type="SUPFAM" id="SSF52540">
    <property type="entry name" value="P-loop containing nucleoside triphosphate hydrolases"/>
    <property type="match status" value="2"/>
</dbReference>
<gene>
    <name evidence="2" type="ORF">A6F65_02420</name>
</gene>
<dbReference type="REBASE" id="155859">
    <property type="entry name" value="Ana16345ORF2421P"/>
</dbReference>
<dbReference type="PATRIC" id="fig|645517.4.peg.2405"/>
<dbReference type="GO" id="GO:0005829">
    <property type="term" value="C:cytosol"/>
    <property type="evidence" value="ECO:0007669"/>
    <property type="project" value="TreeGrafter"/>
</dbReference>
<organism evidence="2 3">
    <name type="scientific">Paraurantiacibacter namhicola</name>
    <dbReference type="NCBI Taxonomy" id="645517"/>
    <lineage>
        <taxon>Bacteria</taxon>
        <taxon>Pseudomonadati</taxon>
        <taxon>Pseudomonadota</taxon>
        <taxon>Alphaproteobacteria</taxon>
        <taxon>Sphingomonadales</taxon>
        <taxon>Erythrobacteraceae</taxon>
        <taxon>Paraurantiacibacter</taxon>
    </lineage>
</organism>
<dbReference type="GO" id="GO:0016787">
    <property type="term" value="F:hydrolase activity"/>
    <property type="evidence" value="ECO:0007669"/>
    <property type="project" value="InterPro"/>
</dbReference>
<feature type="domain" description="Helicase ATP-binding" evidence="1">
    <location>
        <begin position="14"/>
        <end position="288"/>
    </location>
</feature>
<dbReference type="RefSeq" id="WP_067789185.1">
    <property type="nucleotide sequence ID" value="NZ_CP016545.1"/>
</dbReference>
<evidence type="ECO:0000259" key="1">
    <source>
        <dbReference type="SMART" id="SM00487"/>
    </source>
</evidence>
<dbReference type="Pfam" id="PF04851">
    <property type="entry name" value="ResIII"/>
    <property type="match status" value="1"/>
</dbReference>
<dbReference type="AlphaFoldDB" id="A0A1C7DBL3"/>
<dbReference type="EMBL" id="CP016545">
    <property type="protein sequence ID" value="ANU08701.1"/>
    <property type="molecule type" value="Genomic_DNA"/>
</dbReference>
<dbReference type="STRING" id="645517.A6F65_02420"/>
<dbReference type="OrthoDB" id="9804145at2"/>
<name>A0A1C7DBL3_9SPHN</name>
<dbReference type="Gene3D" id="3.40.50.300">
    <property type="entry name" value="P-loop containing nucleotide triphosphate hydrolases"/>
    <property type="match status" value="1"/>
</dbReference>
<evidence type="ECO:0000313" key="3">
    <source>
        <dbReference type="Proteomes" id="UP000092698"/>
    </source>
</evidence>